<dbReference type="EMBL" id="CM042884">
    <property type="protein sequence ID" value="KAI4369732.1"/>
    <property type="molecule type" value="Genomic_DNA"/>
</dbReference>
<sequence>MVCEPSSGIVLSMSSITVMVPNPSPSPSAPNWVPMRLLLLLTTFVAPPANLLPARPVPRGIPVTPFTVGTTPFAFGIATAPLGVRNPIGLANGT</sequence>
<proteinExistence type="predicted"/>
<comment type="caution">
    <text evidence="1">The sequence shown here is derived from an EMBL/GenBank/DDBJ whole genome shotgun (WGS) entry which is preliminary data.</text>
</comment>
<evidence type="ECO:0000313" key="1">
    <source>
        <dbReference type="EMBL" id="KAI4369732.1"/>
    </source>
</evidence>
<protein>
    <submittedName>
        <fullName evidence="1">Uncharacterized protein</fullName>
    </submittedName>
</protein>
<dbReference type="Proteomes" id="UP001057402">
    <property type="component" value="Chromosome 5"/>
</dbReference>
<reference evidence="2" key="1">
    <citation type="journal article" date="2023" name="Front. Plant Sci.">
        <title>Chromosomal-level genome assembly of Melastoma candidum provides insights into trichome evolution.</title>
        <authorList>
            <person name="Zhong Y."/>
            <person name="Wu W."/>
            <person name="Sun C."/>
            <person name="Zou P."/>
            <person name="Liu Y."/>
            <person name="Dai S."/>
            <person name="Zhou R."/>
        </authorList>
    </citation>
    <scope>NUCLEOTIDE SEQUENCE [LARGE SCALE GENOMIC DNA]</scope>
</reference>
<gene>
    <name evidence="1" type="ORF">MLD38_018146</name>
</gene>
<keyword evidence="2" id="KW-1185">Reference proteome</keyword>
<organism evidence="1 2">
    <name type="scientific">Melastoma candidum</name>
    <dbReference type="NCBI Taxonomy" id="119954"/>
    <lineage>
        <taxon>Eukaryota</taxon>
        <taxon>Viridiplantae</taxon>
        <taxon>Streptophyta</taxon>
        <taxon>Embryophyta</taxon>
        <taxon>Tracheophyta</taxon>
        <taxon>Spermatophyta</taxon>
        <taxon>Magnoliopsida</taxon>
        <taxon>eudicotyledons</taxon>
        <taxon>Gunneridae</taxon>
        <taxon>Pentapetalae</taxon>
        <taxon>rosids</taxon>
        <taxon>malvids</taxon>
        <taxon>Myrtales</taxon>
        <taxon>Melastomataceae</taxon>
        <taxon>Melastomatoideae</taxon>
        <taxon>Melastomateae</taxon>
        <taxon>Melastoma</taxon>
    </lineage>
</organism>
<evidence type="ECO:0000313" key="2">
    <source>
        <dbReference type="Proteomes" id="UP001057402"/>
    </source>
</evidence>
<accession>A0ACB9QSC2</accession>
<name>A0ACB9QSC2_9MYRT</name>